<dbReference type="AlphaFoldDB" id="A0A482TYK2"/>
<keyword evidence="5 7" id="KW-1133">Transmembrane helix</keyword>
<comment type="caution">
    <text evidence="9">The sequence shown here is derived from an EMBL/GenBank/DDBJ whole genome shotgun (WGS) entry which is preliminary data.</text>
</comment>
<dbReference type="InterPro" id="IPR051447">
    <property type="entry name" value="Lipoprotein-release_system"/>
</dbReference>
<feature type="domain" description="ABC3 transporter permease C-terminal" evidence="8">
    <location>
        <begin position="298"/>
        <end position="418"/>
    </location>
</feature>
<dbReference type="GO" id="GO:0098797">
    <property type="term" value="C:plasma membrane protein complex"/>
    <property type="evidence" value="ECO:0007669"/>
    <property type="project" value="TreeGrafter"/>
</dbReference>
<organism evidence="9 10">
    <name type="scientific">Pseudomonas songnenensis</name>
    <dbReference type="NCBI Taxonomy" id="1176259"/>
    <lineage>
        <taxon>Bacteria</taxon>
        <taxon>Pseudomonadati</taxon>
        <taxon>Pseudomonadota</taxon>
        <taxon>Gammaproteobacteria</taxon>
        <taxon>Pseudomonadales</taxon>
        <taxon>Pseudomonadaceae</taxon>
        <taxon>Pseudomonas</taxon>
    </lineage>
</organism>
<gene>
    <name evidence="9" type="ORF">EJA06_019325</name>
</gene>
<keyword evidence="3" id="KW-1003">Cell membrane</keyword>
<evidence type="ECO:0000259" key="8">
    <source>
        <dbReference type="Pfam" id="PF02687"/>
    </source>
</evidence>
<dbReference type="Pfam" id="PF02687">
    <property type="entry name" value="FtsX"/>
    <property type="match status" value="1"/>
</dbReference>
<proteinExistence type="inferred from homology"/>
<feature type="transmembrane region" description="Helical" evidence="7">
    <location>
        <begin position="388"/>
        <end position="414"/>
    </location>
</feature>
<reference evidence="9 10" key="1">
    <citation type="submission" date="2019-01" db="EMBL/GenBank/DDBJ databases">
        <title>High-quality draft genome of. Pseudomonas songnenensis str. L103, a full-fledged denitrifier isolated from 100 meters deep aquifer in a heavily nitrogen fertilized agricultural area.</title>
        <authorList>
            <person name="Liu M."/>
            <person name="Liu B."/>
        </authorList>
    </citation>
    <scope>NUCLEOTIDE SEQUENCE [LARGE SCALE GENOMIC DNA]</scope>
    <source>
        <strain evidence="9 10">L103</strain>
    </source>
</reference>
<dbReference type="OrthoDB" id="5410375at2"/>
<keyword evidence="4 7" id="KW-0812">Transmembrane</keyword>
<feature type="transmembrane region" description="Helical" evidence="7">
    <location>
        <begin position="340"/>
        <end position="368"/>
    </location>
</feature>
<feature type="transmembrane region" description="Helical" evidence="7">
    <location>
        <begin position="291"/>
        <end position="319"/>
    </location>
</feature>
<evidence type="ECO:0000256" key="4">
    <source>
        <dbReference type="ARBA" id="ARBA00022692"/>
    </source>
</evidence>
<evidence type="ECO:0000256" key="7">
    <source>
        <dbReference type="SAM" id="Phobius"/>
    </source>
</evidence>
<evidence type="ECO:0000256" key="1">
    <source>
        <dbReference type="ARBA" id="ARBA00004651"/>
    </source>
</evidence>
<accession>A0A482TYK2</accession>
<evidence type="ECO:0000313" key="9">
    <source>
        <dbReference type="EMBL" id="RYJ60853.1"/>
    </source>
</evidence>
<evidence type="ECO:0000256" key="6">
    <source>
        <dbReference type="ARBA" id="ARBA00023136"/>
    </source>
</evidence>
<dbReference type="PANTHER" id="PTHR30489:SF0">
    <property type="entry name" value="LIPOPROTEIN-RELEASING SYSTEM TRANSMEMBRANE PROTEIN LOLE"/>
    <property type="match status" value="1"/>
</dbReference>
<dbReference type="EMBL" id="RWYU02000008">
    <property type="protein sequence ID" value="RYJ60853.1"/>
    <property type="molecule type" value="Genomic_DNA"/>
</dbReference>
<sequence>MSSVWHGWAPSAAKERQALSRWLDRFALLGRLALNDLWHDRKVSLCVAASLVAVIAPLLLLFGLKHGVVNQLQDDLLRDPRNLEIRLLSSGNYDTAWLTQLQQRPETGFAIGQTRSLNTQADLLGPNRRFVENAEIIPTQAGDPLLDTPLSALRGNQVILSARAAERLNVQAGDSLQLRVTRRLNGVNERGEQPLQVLAVLDPARFGRPAAFVAPELLLGLERFRDGYQVPALGAHSGNSAEGLTPGYARARLYARDIDSVAPLERWLNAQHIETSSRLAEIDAVKAINHVLGVIFGVIAGASLVGCIASLIGAFLANIDRKRRSLALLRLLGFQRAAVAGYLVLQALFLSGAGYLGGLACYGVGSLLFNRLLGSSQATGAFVCDITFWHGLTALLLALLVAALVALIGALRAISIEPAESLREL</sequence>
<name>A0A482TYK2_9PSED</name>
<dbReference type="Proteomes" id="UP000282800">
    <property type="component" value="Unassembled WGS sequence"/>
</dbReference>
<comment type="similarity">
    <text evidence="2">Belongs to the ABC-4 integral membrane protein family. LolC/E subfamily.</text>
</comment>
<evidence type="ECO:0000313" key="10">
    <source>
        <dbReference type="Proteomes" id="UP000282800"/>
    </source>
</evidence>
<evidence type="ECO:0000256" key="3">
    <source>
        <dbReference type="ARBA" id="ARBA00022475"/>
    </source>
</evidence>
<dbReference type="InterPro" id="IPR003838">
    <property type="entry name" value="ABC3_permease_C"/>
</dbReference>
<keyword evidence="6 7" id="KW-0472">Membrane</keyword>
<dbReference type="GO" id="GO:0044874">
    <property type="term" value="P:lipoprotein localization to outer membrane"/>
    <property type="evidence" value="ECO:0007669"/>
    <property type="project" value="TreeGrafter"/>
</dbReference>
<evidence type="ECO:0000256" key="5">
    <source>
        <dbReference type="ARBA" id="ARBA00022989"/>
    </source>
</evidence>
<dbReference type="PANTHER" id="PTHR30489">
    <property type="entry name" value="LIPOPROTEIN-RELEASING SYSTEM TRANSMEMBRANE PROTEIN LOLE"/>
    <property type="match status" value="1"/>
</dbReference>
<protein>
    <submittedName>
        <fullName evidence="9">FtsX-like permease family protein</fullName>
    </submittedName>
</protein>
<evidence type="ECO:0000256" key="2">
    <source>
        <dbReference type="ARBA" id="ARBA00005236"/>
    </source>
</evidence>
<comment type="subcellular location">
    <subcellularLocation>
        <location evidence="1">Cell membrane</location>
        <topology evidence="1">Multi-pass membrane protein</topology>
    </subcellularLocation>
</comment>